<dbReference type="Proteomes" id="UP000325415">
    <property type="component" value="Unassembled WGS sequence"/>
</dbReference>
<dbReference type="Gene3D" id="2.40.50.140">
    <property type="entry name" value="Nucleic acid-binding proteins"/>
    <property type="match status" value="1"/>
</dbReference>
<name>A0A5N6S7Q9_9BIFI</name>
<evidence type="ECO:0000256" key="2">
    <source>
        <dbReference type="PROSITE-ProRule" id="PRU00252"/>
    </source>
</evidence>
<evidence type="ECO:0000256" key="3">
    <source>
        <dbReference type="SAM" id="MobiDB-lite"/>
    </source>
</evidence>
<evidence type="ECO:0008006" key="6">
    <source>
        <dbReference type="Google" id="ProtNLM"/>
    </source>
</evidence>
<accession>A0A5N6S7Q9</accession>
<feature type="region of interest" description="Disordered" evidence="3">
    <location>
        <begin position="284"/>
        <end position="308"/>
    </location>
</feature>
<keyword evidence="1 2" id="KW-0238">DNA-binding</keyword>
<organism evidence="4 5">
    <name type="scientific">Bifidobacterium tibiigranuli</name>
    <dbReference type="NCBI Taxonomy" id="2172043"/>
    <lineage>
        <taxon>Bacteria</taxon>
        <taxon>Bacillati</taxon>
        <taxon>Actinomycetota</taxon>
        <taxon>Actinomycetes</taxon>
        <taxon>Bifidobacteriales</taxon>
        <taxon>Bifidobacteriaceae</taxon>
        <taxon>Bifidobacterium</taxon>
    </lineage>
</organism>
<dbReference type="InterPro" id="IPR012340">
    <property type="entry name" value="NA-bd_OB-fold"/>
</dbReference>
<evidence type="ECO:0000256" key="1">
    <source>
        <dbReference type="ARBA" id="ARBA00023125"/>
    </source>
</evidence>
<reference evidence="4 5" key="1">
    <citation type="submission" date="2018-04" db="EMBL/GenBank/DDBJ databases">
        <authorList>
            <person name="Eckel V.P."/>
            <person name="Vogel R.F."/>
        </authorList>
    </citation>
    <scope>NUCLEOTIDE SEQUENCE [LARGE SCALE GENOMIC DNA]</scope>
    <source>
        <strain evidence="5">TMW 2.1764</strain>
    </source>
</reference>
<keyword evidence="5" id="KW-1185">Reference proteome</keyword>
<dbReference type="CDD" id="cd04496">
    <property type="entry name" value="SSB_OBF"/>
    <property type="match status" value="1"/>
</dbReference>
<dbReference type="OrthoDB" id="4773434at2"/>
<feature type="compositionally biased region" description="Basic and acidic residues" evidence="3">
    <location>
        <begin position="190"/>
        <end position="205"/>
    </location>
</feature>
<dbReference type="GO" id="GO:0003697">
    <property type="term" value="F:single-stranded DNA binding"/>
    <property type="evidence" value="ECO:0007669"/>
    <property type="project" value="InterPro"/>
</dbReference>
<dbReference type="AlphaFoldDB" id="A0A5N6S7Q9"/>
<feature type="compositionally biased region" description="Basic residues" evidence="3">
    <location>
        <begin position="160"/>
        <end position="179"/>
    </location>
</feature>
<feature type="compositionally biased region" description="Basic and acidic residues" evidence="3">
    <location>
        <begin position="234"/>
        <end position="267"/>
    </location>
</feature>
<dbReference type="Pfam" id="PF00436">
    <property type="entry name" value="SSB"/>
    <property type="match status" value="1"/>
</dbReference>
<sequence length="308" mass="33854">MAEIQTQQAVAGFAASDPQLSYTEKGDARLYFKLGVEHYRREDDQTFTKLETTFHDLVAFKATAEQGHDRLAKGDSIIANGRVRGYSYERDGHRPGGGAAGAEPVGGLAAPHLRASRQRDPADVAPAPRTALGALRPAFELAGRIRPRTECRRPFGVAPRLRRHAHPPARVGRHQRHPPGARPPHPPDQLARREACPNGRGDTRHQPGRGLRALRHRRGQQAPEGRRRLLRRSGPRDGRTPMSTAREDGQAPPEGMRDYRVEAKLRPSPDLHRLARLFTGMALARTQAEQHGNSGSGQNPGGPVESET</sequence>
<proteinExistence type="predicted"/>
<protein>
    <recommendedName>
        <fullName evidence="6">Single-stranded DNA-binding protein</fullName>
    </recommendedName>
</protein>
<dbReference type="PROSITE" id="PS50935">
    <property type="entry name" value="SSB"/>
    <property type="match status" value="1"/>
</dbReference>
<feature type="region of interest" description="Disordered" evidence="3">
    <location>
        <begin position="153"/>
        <end position="267"/>
    </location>
</feature>
<gene>
    <name evidence="4" type="ORF">DDE84_04165</name>
</gene>
<dbReference type="EMBL" id="QDAG01000003">
    <property type="protein sequence ID" value="KAE8129265.1"/>
    <property type="molecule type" value="Genomic_DNA"/>
</dbReference>
<dbReference type="SUPFAM" id="SSF50249">
    <property type="entry name" value="Nucleic acid-binding proteins"/>
    <property type="match status" value="1"/>
</dbReference>
<dbReference type="InterPro" id="IPR000424">
    <property type="entry name" value="Primosome_PriB/ssb"/>
</dbReference>
<evidence type="ECO:0000313" key="4">
    <source>
        <dbReference type="EMBL" id="KAE8129265.1"/>
    </source>
</evidence>
<comment type="caution">
    <text evidence="4">The sequence shown here is derived from an EMBL/GenBank/DDBJ whole genome shotgun (WGS) entry which is preliminary data.</text>
</comment>
<evidence type="ECO:0000313" key="5">
    <source>
        <dbReference type="Proteomes" id="UP000325415"/>
    </source>
</evidence>